<feature type="transmembrane region" description="Helical" evidence="5">
    <location>
        <begin position="236"/>
        <end position="263"/>
    </location>
</feature>
<accession>A0A3M7S7G1</accession>
<evidence type="ECO:0000256" key="5">
    <source>
        <dbReference type="SAM" id="Phobius"/>
    </source>
</evidence>
<keyword evidence="4 5" id="KW-0472">Membrane</keyword>
<protein>
    <submittedName>
        <fullName evidence="6">Tetraspanin-3-like</fullName>
    </submittedName>
</protein>
<dbReference type="OrthoDB" id="9993879at2759"/>
<dbReference type="AlphaFoldDB" id="A0A3M7S7G1"/>
<dbReference type="PANTHER" id="PTHR19282">
    <property type="entry name" value="TETRASPANIN"/>
    <property type="match status" value="1"/>
</dbReference>
<dbReference type="GO" id="GO:0005886">
    <property type="term" value="C:plasma membrane"/>
    <property type="evidence" value="ECO:0007669"/>
    <property type="project" value="TreeGrafter"/>
</dbReference>
<evidence type="ECO:0000256" key="3">
    <source>
        <dbReference type="ARBA" id="ARBA00022989"/>
    </source>
</evidence>
<dbReference type="EMBL" id="REGN01001905">
    <property type="protein sequence ID" value="RNA31726.1"/>
    <property type="molecule type" value="Genomic_DNA"/>
</dbReference>
<feature type="transmembrane region" description="Helical" evidence="5">
    <location>
        <begin position="81"/>
        <end position="106"/>
    </location>
</feature>
<name>A0A3M7S7G1_BRAPC</name>
<evidence type="ECO:0000256" key="2">
    <source>
        <dbReference type="ARBA" id="ARBA00022692"/>
    </source>
</evidence>
<dbReference type="PANTHER" id="PTHR19282:SF534">
    <property type="entry name" value="TETRASPANIN FAMILY-RELATED"/>
    <property type="match status" value="1"/>
</dbReference>
<sequence length="317" mass="35821">MNLAKQSSKAVLCLITLVYWLLSASLAYIGINMLLTFEKYGDLISYIYSIIPAFIILGMALVIFLIGIIGICGLFSENKCLLATFFFLLSTLLSLQISALVLMLIYRDHVNRYVRSLFDELLDSYGHKQMSSLSQNFDFIQHKLECCGQFNYTDWKDTWWYENSRSRVGSVPQSCCVNYAMNSADERGGYVKRVGGSAASALPNYCRAESPEPTPVDNYYPNGCYAKLRSLVNDQFVYISGVCLGLLVVQFVGIFSTCILMFIRRSDKKQPGYVNIATHDDIQYNLHTIITFVYLGLVENVNNCSQKNVTMSIKSKM</sequence>
<dbReference type="InterPro" id="IPR008952">
    <property type="entry name" value="Tetraspanin_EC2_sf"/>
</dbReference>
<dbReference type="InterPro" id="IPR018499">
    <property type="entry name" value="Tetraspanin/Peripherin"/>
</dbReference>
<gene>
    <name evidence="6" type="ORF">BpHYR1_026708</name>
</gene>
<evidence type="ECO:0000313" key="6">
    <source>
        <dbReference type="EMBL" id="RNA31726.1"/>
    </source>
</evidence>
<dbReference type="SUPFAM" id="SSF48652">
    <property type="entry name" value="Tetraspanin"/>
    <property type="match status" value="1"/>
</dbReference>
<evidence type="ECO:0000256" key="4">
    <source>
        <dbReference type="ARBA" id="ARBA00023136"/>
    </source>
</evidence>
<comment type="subcellular location">
    <subcellularLocation>
        <location evidence="1">Membrane</location>
        <topology evidence="1">Multi-pass membrane protein</topology>
    </subcellularLocation>
</comment>
<keyword evidence="7" id="KW-1185">Reference proteome</keyword>
<organism evidence="6 7">
    <name type="scientific">Brachionus plicatilis</name>
    <name type="common">Marine rotifer</name>
    <name type="synonym">Brachionus muelleri</name>
    <dbReference type="NCBI Taxonomy" id="10195"/>
    <lineage>
        <taxon>Eukaryota</taxon>
        <taxon>Metazoa</taxon>
        <taxon>Spiralia</taxon>
        <taxon>Gnathifera</taxon>
        <taxon>Rotifera</taxon>
        <taxon>Eurotatoria</taxon>
        <taxon>Monogononta</taxon>
        <taxon>Pseudotrocha</taxon>
        <taxon>Ploima</taxon>
        <taxon>Brachionidae</taxon>
        <taxon>Brachionus</taxon>
    </lineage>
</organism>
<dbReference type="Proteomes" id="UP000276133">
    <property type="component" value="Unassembled WGS sequence"/>
</dbReference>
<reference evidence="6 7" key="1">
    <citation type="journal article" date="2018" name="Sci. Rep.">
        <title>Genomic signatures of local adaptation to the degree of environmental predictability in rotifers.</title>
        <authorList>
            <person name="Franch-Gras L."/>
            <person name="Hahn C."/>
            <person name="Garcia-Roger E.M."/>
            <person name="Carmona M.J."/>
            <person name="Serra M."/>
            <person name="Gomez A."/>
        </authorList>
    </citation>
    <scope>NUCLEOTIDE SEQUENCE [LARGE SCALE GENOMIC DNA]</scope>
    <source>
        <strain evidence="6">HYR1</strain>
    </source>
</reference>
<proteinExistence type="predicted"/>
<comment type="caution">
    <text evidence="6">The sequence shown here is derived from an EMBL/GenBank/DDBJ whole genome shotgun (WGS) entry which is preliminary data.</text>
</comment>
<dbReference type="STRING" id="10195.A0A3M7S7G1"/>
<evidence type="ECO:0000256" key="1">
    <source>
        <dbReference type="ARBA" id="ARBA00004141"/>
    </source>
</evidence>
<evidence type="ECO:0000313" key="7">
    <source>
        <dbReference type="Proteomes" id="UP000276133"/>
    </source>
</evidence>
<keyword evidence="2 5" id="KW-0812">Transmembrane</keyword>
<keyword evidence="3 5" id="KW-1133">Transmembrane helix</keyword>
<dbReference type="Gene3D" id="1.10.1450.10">
    <property type="entry name" value="Tetraspanin"/>
    <property type="match status" value="1"/>
</dbReference>
<dbReference type="Pfam" id="PF00335">
    <property type="entry name" value="Tetraspanin"/>
    <property type="match status" value="1"/>
</dbReference>
<feature type="transmembrane region" description="Helical" evidence="5">
    <location>
        <begin position="43"/>
        <end position="69"/>
    </location>
</feature>
<dbReference type="PRINTS" id="PR00259">
    <property type="entry name" value="TMFOUR"/>
</dbReference>